<evidence type="ECO:0000313" key="1">
    <source>
        <dbReference type="EMBL" id="CRZ01957.1"/>
    </source>
</evidence>
<proteinExistence type="predicted"/>
<reference evidence="1" key="1">
    <citation type="submission" date="2015-04" db="EMBL/GenBank/DDBJ databases">
        <title>The genome sequence of the plant pathogenic Rhizarian Plasmodiophora brassicae reveals insights in its biotrophic life cycle and the origin of chitin synthesis.</title>
        <authorList>
            <person name="Schwelm A."/>
            <person name="Fogelqvist J."/>
            <person name="Knaust A."/>
            <person name="Julke S."/>
            <person name="Lilja T."/>
            <person name="Dhandapani V."/>
            <person name="Bonilla-Rosso G."/>
            <person name="Karlsson M."/>
            <person name="Shevchenko A."/>
            <person name="Choi S.R."/>
            <person name="Kim H.G."/>
            <person name="Park J.Y."/>
            <person name="Lim Y.P."/>
            <person name="Ludwig-Muller J."/>
            <person name="Dixelius C."/>
        </authorList>
    </citation>
    <scope>NUCLEOTIDE SEQUENCE</scope>
    <source>
        <tissue evidence="1">Potato root galls</tissue>
    </source>
</reference>
<organism evidence="1">
    <name type="scientific">Spongospora subterranea</name>
    <dbReference type="NCBI Taxonomy" id="70186"/>
    <lineage>
        <taxon>Eukaryota</taxon>
        <taxon>Sar</taxon>
        <taxon>Rhizaria</taxon>
        <taxon>Endomyxa</taxon>
        <taxon>Phytomyxea</taxon>
        <taxon>Plasmodiophorida</taxon>
        <taxon>Plasmodiophoridae</taxon>
        <taxon>Spongospora</taxon>
    </lineage>
</organism>
<name>A0A0H5QJY7_9EUKA</name>
<dbReference type="AlphaFoldDB" id="A0A0H5QJY7"/>
<protein>
    <submittedName>
        <fullName evidence="1">Uncharacterized protein</fullName>
    </submittedName>
</protein>
<sequence length="141" mass="16285">MDSMCHDLKNQYESQITSLQNDSADKGRQILNLKKTVVSRDEEICTLLDIVSQLENRKGMQTDTKKDEKDRELAELSRFSADQNREITRLGEVIDLRNQQIQLLEDHGRRLAKQLELARNASIASWLFDGSDSFILKVDVY</sequence>
<accession>A0A0H5QJY7</accession>
<dbReference type="EMBL" id="HACM01001515">
    <property type="protein sequence ID" value="CRZ01957.1"/>
    <property type="molecule type" value="Transcribed_RNA"/>
</dbReference>